<dbReference type="InterPro" id="IPR001163">
    <property type="entry name" value="Sm_dom_euk/arc"/>
</dbReference>
<dbReference type="EMBL" id="KI913135">
    <property type="protein sequence ID" value="ETV76941.1"/>
    <property type="molecule type" value="Genomic_DNA"/>
</dbReference>
<keyword evidence="4 6" id="KW-0694">RNA-binding</keyword>
<dbReference type="CDD" id="cd01728">
    <property type="entry name" value="LSm1"/>
    <property type="match status" value="1"/>
</dbReference>
<evidence type="ECO:0000256" key="1">
    <source>
        <dbReference type="ARBA" id="ARBA00006850"/>
    </source>
</evidence>
<dbReference type="OrthoDB" id="10263346at2759"/>
<evidence type="ECO:0000256" key="5">
    <source>
        <dbReference type="ARBA" id="ARBA00023274"/>
    </source>
</evidence>
<proteinExistence type="inferred from homology"/>
<dbReference type="Pfam" id="PF01423">
    <property type="entry name" value="LSM"/>
    <property type="match status" value="1"/>
</dbReference>
<evidence type="ECO:0000256" key="2">
    <source>
        <dbReference type="ARBA" id="ARBA00022490"/>
    </source>
</evidence>
<feature type="domain" description="Sm" evidence="7">
    <location>
        <begin position="8"/>
        <end position="83"/>
    </location>
</feature>
<keyword evidence="5 6" id="KW-0687">Ribonucleoprotein</keyword>
<evidence type="ECO:0000256" key="3">
    <source>
        <dbReference type="ARBA" id="ARBA00022664"/>
    </source>
</evidence>
<evidence type="ECO:0000256" key="4">
    <source>
        <dbReference type="ARBA" id="ARBA00022884"/>
    </source>
</evidence>
<dbReference type="GO" id="GO:0006397">
    <property type="term" value="P:mRNA processing"/>
    <property type="evidence" value="ECO:0007669"/>
    <property type="project" value="UniProtKB-UniRule"/>
</dbReference>
<dbReference type="Gene3D" id="2.30.30.100">
    <property type="match status" value="1"/>
</dbReference>
<dbReference type="InterPro" id="IPR047575">
    <property type="entry name" value="Sm"/>
</dbReference>
<organism evidence="8">
    <name type="scientific">Aphanomyces astaci</name>
    <name type="common">Crayfish plague agent</name>
    <dbReference type="NCBI Taxonomy" id="112090"/>
    <lineage>
        <taxon>Eukaryota</taxon>
        <taxon>Sar</taxon>
        <taxon>Stramenopiles</taxon>
        <taxon>Oomycota</taxon>
        <taxon>Saprolegniomycetes</taxon>
        <taxon>Saprolegniales</taxon>
        <taxon>Verrucalvaceae</taxon>
        <taxon>Aphanomyces</taxon>
    </lineage>
</organism>
<dbReference type="GO" id="GO:1990904">
    <property type="term" value="C:ribonucleoprotein complex"/>
    <property type="evidence" value="ECO:0007669"/>
    <property type="project" value="UniProtKB-KW"/>
</dbReference>
<dbReference type="STRING" id="112090.W4GCC3"/>
<dbReference type="GeneID" id="20811349"/>
<protein>
    <recommendedName>
        <fullName evidence="6">U6 snRNA-associated Sm-like protein LSm1</fullName>
    </recommendedName>
</protein>
<sequence length="152" mass="16958">MNSMTGFPGVSSLVEQLDKQLLVVLRDGRHLVGIIRSFDQFSNIVLEGTCERHVVGNTYCDIPLGLYIIRYGCISSFLKQSFSTSSPCSHRACPSRGENIVLMGELDQAKEAEDVNLTRKSAEEVLTAEMEQNEQGLPTVRDAWNFDHPSQH</sequence>
<accession>W4GCC3</accession>
<comment type="function">
    <text evidence="6">Probably involved with other LSm subunits in the general process of degradation of mRNAs.</text>
</comment>
<gene>
    <name evidence="6" type="primary">LSM1</name>
    <name evidence="8" type="ORF">H257_09353</name>
</gene>
<dbReference type="PROSITE" id="PS52002">
    <property type="entry name" value="SM"/>
    <property type="match status" value="1"/>
</dbReference>
<dbReference type="GO" id="GO:0003729">
    <property type="term" value="F:mRNA binding"/>
    <property type="evidence" value="ECO:0007669"/>
    <property type="project" value="TreeGrafter"/>
</dbReference>
<keyword evidence="2 6" id="KW-0963">Cytoplasm</keyword>
<comment type="subcellular location">
    <subcellularLocation>
        <location evidence="6">Cytoplasm</location>
    </subcellularLocation>
    <subcellularLocation>
        <location evidence="6">Cytoplasm</location>
        <location evidence="6">P-body</location>
    </subcellularLocation>
</comment>
<dbReference type="GO" id="GO:1990726">
    <property type="term" value="C:Lsm1-7-Pat1 complex"/>
    <property type="evidence" value="ECO:0007669"/>
    <property type="project" value="TreeGrafter"/>
</dbReference>
<dbReference type="SUPFAM" id="SSF50182">
    <property type="entry name" value="Sm-like ribonucleoproteins"/>
    <property type="match status" value="1"/>
</dbReference>
<keyword evidence="3 6" id="KW-0507">mRNA processing</keyword>
<evidence type="ECO:0000313" key="8">
    <source>
        <dbReference type="EMBL" id="ETV76941.1"/>
    </source>
</evidence>
<dbReference type="VEuPathDB" id="FungiDB:H257_09353"/>
<dbReference type="InterPro" id="IPR010920">
    <property type="entry name" value="LSM_dom_sf"/>
</dbReference>
<dbReference type="GO" id="GO:0000290">
    <property type="term" value="P:deadenylation-dependent decapping of nuclear-transcribed mRNA"/>
    <property type="evidence" value="ECO:0007669"/>
    <property type="project" value="TreeGrafter"/>
</dbReference>
<reference evidence="8" key="1">
    <citation type="submission" date="2013-12" db="EMBL/GenBank/DDBJ databases">
        <title>The Genome Sequence of Aphanomyces astaci APO3.</title>
        <authorList>
            <consortium name="The Broad Institute Genomics Platform"/>
            <person name="Russ C."/>
            <person name="Tyler B."/>
            <person name="van West P."/>
            <person name="Dieguez-Uribeondo J."/>
            <person name="Young S.K."/>
            <person name="Zeng Q."/>
            <person name="Gargeya S."/>
            <person name="Fitzgerald M."/>
            <person name="Abouelleil A."/>
            <person name="Alvarado L."/>
            <person name="Chapman S.B."/>
            <person name="Gainer-Dewar J."/>
            <person name="Goldberg J."/>
            <person name="Griggs A."/>
            <person name="Gujja S."/>
            <person name="Hansen M."/>
            <person name="Howarth C."/>
            <person name="Imamovic A."/>
            <person name="Ireland A."/>
            <person name="Larimer J."/>
            <person name="McCowan C."/>
            <person name="Murphy C."/>
            <person name="Pearson M."/>
            <person name="Poon T.W."/>
            <person name="Priest M."/>
            <person name="Roberts A."/>
            <person name="Saif S."/>
            <person name="Shea T."/>
            <person name="Sykes S."/>
            <person name="Wortman J."/>
            <person name="Nusbaum C."/>
            <person name="Birren B."/>
        </authorList>
    </citation>
    <scope>NUCLEOTIDE SEQUENCE [LARGE SCALE GENOMIC DNA]</scope>
    <source>
        <strain evidence="8">APO3</strain>
    </source>
</reference>
<dbReference type="SMART" id="SM00651">
    <property type="entry name" value="Sm"/>
    <property type="match status" value="1"/>
</dbReference>
<evidence type="ECO:0000259" key="7">
    <source>
        <dbReference type="PROSITE" id="PS52002"/>
    </source>
</evidence>
<comment type="similarity">
    <text evidence="1 6">Belongs to the snRNP Sm proteins family.</text>
</comment>
<dbReference type="AlphaFoldDB" id="W4GCC3"/>
<dbReference type="PANTHER" id="PTHR15588">
    <property type="entry name" value="LSM1"/>
    <property type="match status" value="1"/>
</dbReference>
<dbReference type="PANTHER" id="PTHR15588:SF8">
    <property type="entry name" value="U6 SNRNA-ASSOCIATED SM-LIKE PROTEIN LSM1"/>
    <property type="match status" value="1"/>
</dbReference>
<dbReference type="InterPro" id="IPR034104">
    <property type="entry name" value="Lsm1"/>
</dbReference>
<name>W4GCC3_APHAT</name>
<dbReference type="GO" id="GO:0000932">
    <property type="term" value="C:P-body"/>
    <property type="evidence" value="ECO:0007669"/>
    <property type="project" value="UniProtKB-SubCell"/>
</dbReference>
<dbReference type="RefSeq" id="XP_009833855.1">
    <property type="nucleotide sequence ID" value="XM_009835553.1"/>
</dbReference>
<evidence type="ECO:0000256" key="6">
    <source>
        <dbReference type="RuleBase" id="RU365047"/>
    </source>
</evidence>
<comment type="subunit">
    <text evidence="6">LSm subunits form a heteromer with a donut shape.</text>
</comment>
<dbReference type="InterPro" id="IPR044642">
    <property type="entry name" value="PTHR15588"/>
</dbReference>